<accession>A0A315XUS7</accession>
<organism evidence="3 4">
    <name type="scientific">Ruminococcus flavefaciens</name>
    <dbReference type="NCBI Taxonomy" id="1265"/>
    <lineage>
        <taxon>Bacteria</taxon>
        <taxon>Bacillati</taxon>
        <taxon>Bacillota</taxon>
        <taxon>Clostridia</taxon>
        <taxon>Eubacteriales</taxon>
        <taxon>Oscillospiraceae</taxon>
        <taxon>Ruminococcus</taxon>
    </lineage>
</organism>
<comment type="caution">
    <text evidence="3">The sequence shown here is derived from an EMBL/GenBank/DDBJ whole genome shotgun (WGS) entry which is preliminary data.</text>
</comment>
<evidence type="ECO:0008006" key="5">
    <source>
        <dbReference type="Google" id="ProtNLM"/>
    </source>
</evidence>
<proteinExistence type="predicted"/>
<evidence type="ECO:0000256" key="1">
    <source>
        <dbReference type="SAM" id="MobiDB-lite"/>
    </source>
</evidence>
<dbReference type="EMBL" id="QGDI01000012">
    <property type="protein sequence ID" value="PWJ10797.1"/>
    <property type="molecule type" value="Genomic_DNA"/>
</dbReference>
<evidence type="ECO:0000313" key="3">
    <source>
        <dbReference type="EMBL" id="PWJ10797.1"/>
    </source>
</evidence>
<dbReference type="AlphaFoldDB" id="A0A315XUS7"/>
<dbReference type="OrthoDB" id="9812528at2"/>
<feature type="signal peptide" evidence="2">
    <location>
        <begin position="1"/>
        <end position="19"/>
    </location>
</feature>
<dbReference type="PROSITE" id="PS51257">
    <property type="entry name" value="PROKAR_LIPOPROTEIN"/>
    <property type="match status" value="1"/>
</dbReference>
<sequence length="306" mass="32757">MKKTTIFIAALLISAVSLCSCSEKTSSSSSAVQETTATETAAAETTAEETTSEATTEQVTAPQQEVGYEGMEAVYADSVADGEYDINVDSSSTMFKITECKLTVADGSMTARLTMSGSGYEYLYMGTGDKAQKADESEYIPAEEEGDVAAFTVPVEALDKETDCAAYSKRKEQWYDRKLVFRADSLPKGALLGAEDITPDTLGLSDGEYTIEVSLEGGSGKASVQSPAKLTVENGQAYAELIWSSNKYDYMVVDGEKILPTSTDEFSVFDIPVSSLGKMAVSADTTAMSTPHEISYTLTFEPDTIK</sequence>
<feature type="compositionally biased region" description="Low complexity" evidence="1">
    <location>
        <begin position="29"/>
        <end position="45"/>
    </location>
</feature>
<dbReference type="Proteomes" id="UP000245720">
    <property type="component" value="Unassembled WGS sequence"/>
</dbReference>
<gene>
    <name evidence="3" type="ORF">IE37_02835</name>
</gene>
<name>A0A315XUS7_RUMFL</name>
<evidence type="ECO:0000256" key="2">
    <source>
        <dbReference type="SAM" id="SignalP"/>
    </source>
</evidence>
<feature type="chain" id="PRO_5038786656" description="Iron Transport-associated domain-containing protein" evidence="2">
    <location>
        <begin position="20"/>
        <end position="306"/>
    </location>
</feature>
<keyword evidence="2" id="KW-0732">Signal</keyword>
<evidence type="ECO:0000313" key="4">
    <source>
        <dbReference type="Proteomes" id="UP000245720"/>
    </source>
</evidence>
<dbReference type="RefSeq" id="WP_109727547.1">
    <property type="nucleotide sequence ID" value="NZ_QGDI01000012.1"/>
</dbReference>
<feature type="region of interest" description="Disordered" evidence="1">
    <location>
        <begin position="29"/>
        <end position="60"/>
    </location>
</feature>
<reference evidence="3 4" key="1">
    <citation type="submission" date="2018-05" db="EMBL/GenBank/DDBJ databases">
        <title>The Hungate 1000. A catalogue of reference genomes from the rumen microbiome.</title>
        <authorList>
            <person name="Kelly W."/>
        </authorList>
    </citation>
    <scope>NUCLEOTIDE SEQUENCE [LARGE SCALE GENOMIC DNA]</scope>
    <source>
        <strain evidence="3 4">SAb67</strain>
    </source>
</reference>
<protein>
    <recommendedName>
        <fullName evidence="5">Iron Transport-associated domain-containing protein</fullName>
    </recommendedName>
</protein>